<evidence type="ECO:0000256" key="1">
    <source>
        <dbReference type="ARBA" id="ARBA00004651"/>
    </source>
</evidence>
<dbReference type="Proteomes" id="UP000675940">
    <property type="component" value="Unassembled WGS sequence"/>
</dbReference>
<proteinExistence type="predicted"/>
<feature type="domain" description="ABC transmembrane type-1" evidence="10">
    <location>
        <begin position="25"/>
        <end position="309"/>
    </location>
</feature>
<feature type="transmembrane region" description="Helical" evidence="8">
    <location>
        <begin position="42"/>
        <end position="62"/>
    </location>
</feature>
<dbReference type="Gene3D" id="1.20.1560.10">
    <property type="entry name" value="ABC transporter type 1, transmembrane domain"/>
    <property type="match status" value="1"/>
</dbReference>
<sequence length="559" mass="58383">MRALLGIVALVLRTEHRALLRGFALAVTVLAMGAALLGLSGWFIVAAAASGLAGTGALFNVFGPSSMVRFLALGRTAARYGERLLTHDATLRALSGLRVRLLRGFLAQPWRVLERLRANAVLNRVTADVDALDGVLLRLVIPAVAGGLVLLGAGALLAWLVHPWVGLWVSGGWLLAPTAAFALGQRRARAPARRVEAAGQAMRARMVDLIAAREDLLTYGQLDRQTASVAQATAREADARRALERVERRAGFALDLIGTVVVGGALAIGGGLAQRGDVTPAQAALGVLAALALAEATTPVRRALAEVGRMAQAARRIVPALDPAFDTARSPTQDPTQDPIQPPPPKAPLRLDAVTTGRFAPVTLEVRAGETVALTGPSGRGKSTVLLMAAGVLAPAQGRVTLGGQTPATEADWRRAVVMVPQRHALIAGTLRENLALAGAEAEDDARRAALEAVQLTEVVKAKGGLDATLGFRGAGLSGGESRRLALARAILTRPRVLLLDEPTEGLDHETAAKVMTGLRNALPETAMLVAAHRSEDRKGATCVIALQGLPVAVRKTDI</sequence>
<evidence type="ECO:0000259" key="10">
    <source>
        <dbReference type="PROSITE" id="PS50929"/>
    </source>
</evidence>
<dbReference type="CDD" id="cd03228">
    <property type="entry name" value="ABCC_MRP_Like"/>
    <property type="match status" value="1"/>
</dbReference>
<feature type="transmembrane region" description="Helical" evidence="8">
    <location>
        <begin position="250"/>
        <end position="269"/>
    </location>
</feature>
<evidence type="ECO:0000256" key="5">
    <source>
        <dbReference type="ARBA" id="ARBA00022989"/>
    </source>
</evidence>
<evidence type="ECO:0000256" key="8">
    <source>
        <dbReference type="SAM" id="Phobius"/>
    </source>
</evidence>
<dbReference type="Gene3D" id="3.40.50.300">
    <property type="entry name" value="P-loop containing nucleotide triphosphate hydrolases"/>
    <property type="match status" value="1"/>
</dbReference>
<dbReference type="InterPro" id="IPR039421">
    <property type="entry name" value="Type_1_exporter"/>
</dbReference>
<dbReference type="AlphaFoldDB" id="A0A940MQ34"/>
<dbReference type="PANTHER" id="PTHR24221:SF590">
    <property type="entry name" value="COMPONENT LINKED WITH THE ASSEMBLY OF CYTOCHROME' TRANSPORT TRANSMEMBRANE ATP-BINDING PROTEIN ABC TRANSPORTER CYDD-RELATED"/>
    <property type="match status" value="1"/>
</dbReference>
<dbReference type="InterPro" id="IPR011527">
    <property type="entry name" value="ABC1_TM_dom"/>
</dbReference>
<dbReference type="InterPro" id="IPR003439">
    <property type="entry name" value="ABC_transporter-like_ATP-bd"/>
</dbReference>
<dbReference type="SMART" id="SM00382">
    <property type="entry name" value="AAA"/>
    <property type="match status" value="1"/>
</dbReference>
<feature type="region of interest" description="Disordered" evidence="7">
    <location>
        <begin position="321"/>
        <end position="347"/>
    </location>
</feature>
<dbReference type="InterPro" id="IPR027417">
    <property type="entry name" value="P-loop_NTPase"/>
</dbReference>
<dbReference type="GO" id="GO:0005886">
    <property type="term" value="C:plasma membrane"/>
    <property type="evidence" value="ECO:0007669"/>
    <property type="project" value="UniProtKB-SubCell"/>
</dbReference>
<dbReference type="GO" id="GO:0016887">
    <property type="term" value="F:ATP hydrolysis activity"/>
    <property type="evidence" value="ECO:0007669"/>
    <property type="project" value="InterPro"/>
</dbReference>
<dbReference type="InterPro" id="IPR036640">
    <property type="entry name" value="ABC1_TM_sf"/>
</dbReference>
<keyword evidence="2 8" id="KW-0812">Transmembrane</keyword>
<keyword evidence="5 8" id="KW-1133">Transmembrane helix</keyword>
<feature type="transmembrane region" description="Helical" evidence="8">
    <location>
        <begin position="139"/>
        <end position="159"/>
    </location>
</feature>
<dbReference type="PROSITE" id="PS50929">
    <property type="entry name" value="ABC_TM1F"/>
    <property type="match status" value="1"/>
</dbReference>
<keyword evidence="4 11" id="KW-0067">ATP-binding</keyword>
<name>A0A940MQ34_9RHOB</name>
<dbReference type="Pfam" id="PF00005">
    <property type="entry name" value="ABC_tran"/>
    <property type="match status" value="1"/>
</dbReference>
<keyword evidence="6 8" id="KW-0472">Membrane</keyword>
<keyword evidence="3" id="KW-0547">Nucleotide-binding</keyword>
<evidence type="ECO:0000256" key="2">
    <source>
        <dbReference type="ARBA" id="ARBA00022692"/>
    </source>
</evidence>
<evidence type="ECO:0000259" key="9">
    <source>
        <dbReference type="PROSITE" id="PS50893"/>
    </source>
</evidence>
<dbReference type="PROSITE" id="PS50893">
    <property type="entry name" value="ABC_TRANSPORTER_2"/>
    <property type="match status" value="1"/>
</dbReference>
<dbReference type="SUPFAM" id="SSF90123">
    <property type="entry name" value="ABC transporter transmembrane region"/>
    <property type="match status" value="1"/>
</dbReference>
<gene>
    <name evidence="11" type="ORF">J5474_09310</name>
</gene>
<dbReference type="EMBL" id="JAGISH010000004">
    <property type="protein sequence ID" value="MBP0482686.1"/>
    <property type="molecule type" value="Genomic_DNA"/>
</dbReference>
<comment type="caution">
    <text evidence="11">The sequence shown here is derived from an EMBL/GenBank/DDBJ whole genome shotgun (WGS) entry which is preliminary data.</text>
</comment>
<dbReference type="GO" id="GO:0005524">
    <property type="term" value="F:ATP binding"/>
    <property type="evidence" value="ECO:0007669"/>
    <property type="project" value="UniProtKB-KW"/>
</dbReference>
<comment type="subcellular location">
    <subcellularLocation>
        <location evidence="1">Cell membrane</location>
        <topology evidence="1">Multi-pass membrane protein</topology>
    </subcellularLocation>
</comment>
<feature type="domain" description="ABC transporter" evidence="9">
    <location>
        <begin position="349"/>
        <end position="559"/>
    </location>
</feature>
<dbReference type="PANTHER" id="PTHR24221">
    <property type="entry name" value="ATP-BINDING CASSETTE SUB-FAMILY B"/>
    <property type="match status" value="1"/>
</dbReference>
<evidence type="ECO:0000256" key="3">
    <source>
        <dbReference type="ARBA" id="ARBA00022741"/>
    </source>
</evidence>
<evidence type="ECO:0000256" key="7">
    <source>
        <dbReference type="SAM" id="MobiDB-lite"/>
    </source>
</evidence>
<keyword evidence="12" id="KW-1185">Reference proteome</keyword>
<dbReference type="GO" id="GO:0140359">
    <property type="term" value="F:ABC-type transporter activity"/>
    <property type="evidence" value="ECO:0007669"/>
    <property type="project" value="InterPro"/>
</dbReference>
<dbReference type="InterPro" id="IPR017871">
    <property type="entry name" value="ABC_transporter-like_CS"/>
</dbReference>
<dbReference type="InterPro" id="IPR003593">
    <property type="entry name" value="AAA+_ATPase"/>
</dbReference>
<evidence type="ECO:0000313" key="11">
    <source>
        <dbReference type="EMBL" id="MBP0482686.1"/>
    </source>
</evidence>
<evidence type="ECO:0000313" key="12">
    <source>
        <dbReference type="Proteomes" id="UP000675940"/>
    </source>
</evidence>
<organism evidence="11 12">
    <name type="scientific">Sagittula salina</name>
    <dbReference type="NCBI Taxonomy" id="2820268"/>
    <lineage>
        <taxon>Bacteria</taxon>
        <taxon>Pseudomonadati</taxon>
        <taxon>Pseudomonadota</taxon>
        <taxon>Alphaproteobacteria</taxon>
        <taxon>Rhodobacterales</taxon>
        <taxon>Roseobacteraceae</taxon>
        <taxon>Sagittula</taxon>
    </lineage>
</organism>
<accession>A0A940MQ34</accession>
<evidence type="ECO:0000256" key="6">
    <source>
        <dbReference type="ARBA" id="ARBA00023136"/>
    </source>
</evidence>
<dbReference type="RefSeq" id="WP_209360631.1">
    <property type="nucleotide sequence ID" value="NZ_JAGISH010000004.1"/>
</dbReference>
<protein>
    <submittedName>
        <fullName evidence="11">ATP-binding cassette domain-containing protein</fullName>
    </submittedName>
</protein>
<evidence type="ECO:0000256" key="4">
    <source>
        <dbReference type="ARBA" id="ARBA00022840"/>
    </source>
</evidence>
<dbReference type="PROSITE" id="PS00211">
    <property type="entry name" value="ABC_TRANSPORTER_1"/>
    <property type="match status" value="1"/>
</dbReference>
<feature type="transmembrane region" description="Helical" evidence="8">
    <location>
        <begin position="165"/>
        <end position="184"/>
    </location>
</feature>
<dbReference type="SUPFAM" id="SSF52540">
    <property type="entry name" value="P-loop containing nucleoside triphosphate hydrolases"/>
    <property type="match status" value="1"/>
</dbReference>
<reference evidence="11" key="1">
    <citation type="submission" date="2021-03" db="EMBL/GenBank/DDBJ databases">
        <title>Sagittula salina sp. nov. strain M10.9X isolated from the marine waste.</title>
        <authorList>
            <person name="Satari L."/>
            <person name="Molina-Menor E."/>
            <person name="Vidal-Verdu A."/>
            <person name="Pascual J."/>
            <person name="Pereto J."/>
            <person name="Porcar M."/>
        </authorList>
    </citation>
    <scope>NUCLEOTIDE SEQUENCE</scope>
    <source>
        <strain evidence="11">M10.9X</strain>
    </source>
</reference>